<comment type="caution">
    <text evidence="8">The sequence shown here is derived from an EMBL/GenBank/DDBJ whole genome shotgun (WGS) entry which is preliminary data.</text>
</comment>
<dbReference type="PANTHER" id="PTHR10458">
    <property type="entry name" value="PEPTIDE DEFORMYLASE"/>
    <property type="match status" value="1"/>
</dbReference>
<keyword evidence="9" id="KW-1185">Reference proteome</keyword>
<organism evidence="8 9">
    <name type="scientific">Batrachochytrium salamandrivorans</name>
    <dbReference type="NCBI Taxonomy" id="1357716"/>
    <lineage>
        <taxon>Eukaryota</taxon>
        <taxon>Fungi</taxon>
        <taxon>Fungi incertae sedis</taxon>
        <taxon>Chytridiomycota</taxon>
        <taxon>Chytridiomycota incertae sedis</taxon>
        <taxon>Chytridiomycetes</taxon>
        <taxon>Rhizophydiales</taxon>
        <taxon>Rhizophydiales incertae sedis</taxon>
        <taxon>Batrachochytrium</taxon>
    </lineage>
</organism>
<keyword evidence="4 7" id="KW-0378">Hydrolase</keyword>
<evidence type="ECO:0000256" key="6">
    <source>
        <dbReference type="ARBA" id="ARBA00037114"/>
    </source>
</evidence>
<keyword evidence="5 7" id="KW-0648">Protein biosynthesis</keyword>
<dbReference type="EMBL" id="JAFCIX010000551">
    <property type="protein sequence ID" value="KAH6587803.1"/>
    <property type="molecule type" value="Genomic_DNA"/>
</dbReference>
<protein>
    <recommendedName>
        <fullName evidence="2 7">Peptide deformylase</fullName>
        <ecNumber evidence="2 7">3.5.1.88</ecNumber>
    </recommendedName>
</protein>
<dbReference type="PANTHER" id="PTHR10458:SF2">
    <property type="entry name" value="PEPTIDE DEFORMYLASE, MITOCHONDRIAL"/>
    <property type="match status" value="1"/>
</dbReference>
<name>A0ABQ8EWP3_9FUNG</name>
<evidence type="ECO:0000313" key="8">
    <source>
        <dbReference type="EMBL" id="KAH6587803.1"/>
    </source>
</evidence>
<dbReference type="Gene3D" id="3.90.45.10">
    <property type="entry name" value="Peptide deformylase"/>
    <property type="match status" value="1"/>
</dbReference>
<evidence type="ECO:0000313" key="9">
    <source>
        <dbReference type="Proteomes" id="UP001648503"/>
    </source>
</evidence>
<evidence type="ECO:0000256" key="3">
    <source>
        <dbReference type="ARBA" id="ARBA00022723"/>
    </source>
</evidence>
<proteinExistence type="inferred from homology"/>
<dbReference type="EC" id="3.5.1.88" evidence="2 7"/>
<gene>
    <name evidence="8" type="ORF">BASA50_011105</name>
</gene>
<dbReference type="InterPro" id="IPR023635">
    <property type="entry name" value="Peptide_deformylase"/>
</dbReference>
<evidence type="ECO:0000256" key="4">
    <source>
        <dbReference type="ARBA" id="ARBA00022801"/>
    </source>
</evidence>
<evidence type="ECO:0000256" key="2">
    <source>
        <dbReference type="ARBA" id="ARBA00012175"/>
    </source>
</evidence>
<dbReference type="PIRSF" id="PIRSF004749">
    <property type="entry name" value="Pep_def"/>
    <property type="match status" value="1"/>
</dbReference>
<dbReference type="PRINTS" id="PR01576">
    <property type="entry name" value="PDEFORMYLASE"/>
</dbReference>
<dbReference type="InterPro" id="IPR036821">
    <property type="entry name" value="Peptide_deformylase_sf"/>
</dbReference>
<accession>A0ABQ8EWP3</accession>
<dbReference type="Proteomes" id="UP001648503">
    <property type="component" value="Unassembled WGS sequence"/>
</dbReference>
<comment type="similarity">
    <text evidence="1 7">Belongs to the polypeptide deformylase family.</text>
</comment>
<dbReference type="Pfam" id="PF01327">
    <property type="entry name" value="Pep_deformylase"/>
    <property type="match status" value="1"/>
</dbReference>
<evidence type="ECO:0000256" key="7">
    <source>
        <dbReference type="RuleBase" id="RU362111"/>
    </source>
</evidence>
<evidence type="ECO:0000256" key="1">
    <source>
        <dbReference type="ARBA" id="ARBA00010759"/>
    </source>
</evidence>
<comment type="catalytic activity">
    <reaction evidence="7">
        <text>N-terminal N-formyl-L-methionyl-[peptide] + H2O = N-terminal L-methionyl-[peptide] + formate</text>
        <dbReference type="Rhea" id="RHEA:24420"/>
        <dbReference type="Rhea" id="RHEA-COMP:10639"/>
        <dbReference type="Rhea" id="RHEA-COMP:10640"/>
        <dbReference type="ChEBI" id="CHEBI:15377"/>
        <dbReference type="ChEBI" id="CHEBI:15740"/>
        <dbReference type="ChEBI" id="CHEBI:49298"/>
        <dbReference type="ChEBI" id="CHEBI:64731"/>
        <dbReference type="EC" id="3.5.1.88"/>
    </reaction>
</comment>
<evidence type="ECO:0000256" key="5">
    <source>
        <dbReference type="ARBA" id="ARBA00022917"/>
    </source>
</evidence>
<sequence length="149" mass="16647">MNAVFNSPLHPVLGLAAAQIGHPIQLIAYQILDAQLIKEKGLGGPVPRTFIVNPVMSISDKTSPSKWAAEYEFCESLPKYSGLVRRAGHVHVTGLGLDGSTVNINARGFLARILQHEIDHMEGILFVDRMEKHSLRHDDYVDKFEMFKR</sequence>
<dbReference type="SUPFAM" id="SSF56420">
    <property type="entry name" value="Peptide deformylase"/>
    <property type="match status" value="1"/>
</dbReference>
<reference evidence="8 9" key="1">
    <citation type="submission" date="2021-02" db="EMBL/GenBank/DDBJ databases">
        <title>Variation within the Batrachochytrium salamandrivorans European outbreak.</title>
        <authorList>
            <person name="Kelly M."/>
            <person name="Pasmans F."/>
            <person name="Shea T.P."/>
            <person name="Munoz J.F."/>
            <person name="Carranza S."/>
            <person name="Cuomo C.A."/>
            <person name="Martel A."/>
        </authorList>
    </citation>
    <scope>NUCLEOTIDE SEQUENCE [LARGE SCALE GENOMIC DNA]</scope>
    <source>
        <strain evidence="8 9">AMFP18/2</strain>
    </source>
</reference>
<keyword evidence="3 7" id="KW-0479">Metal-binding</keyword>
<comment type="function">
    <text evidence="6 7">Removes the formyl group from the N-terminal Met of newly synthesized proteins.</text>
</comment>